<keyword evidence="1" id="KW-0805">Transcription regulation</keyword>
<dbReference type="InterPro" id="IPR036388">
    <property type="entry name" value="WH-like_DNA-bd_sf"/>
</dbReference>
<dbReference type="SUPFAM" id="SSF100950">
    <property type="entry name" value="NagB/RpiA/CoA transferase-like"/>
    <property type="match status" value="1"/>
</dbReference>
<organism evidence="4 5">
    <name type="scientific">Cytobacillus purgationiresistens</name>
    <dbReference type="NCBI Taxonomy" id="863449"/>
    <lineage>
        <taxon>Bacteria</taxon>
        <taxon>Bacillati</taxon>
        <taxon>Bacillota</taxon>
        <taxon>Bacilli</taxon>
        <taxon>Bacillales</taxon>
        <taxon>Bacillaceae</taxon>
        <taxon>Cytobacillus</taxon>
    </lineage>
</organism>
<dbReference type="Proteomes" id="UP001238088">
    <property type="component" value="Unassembled WGS sequence"/>
</dbReference>
<dbReference type="PRINTS" id="PR00037">
    <property type="entry name" value="HTHLACR"/>
</dbReference>
<dbReference type="Gene3D" id="1.10.10.10">
    <property type="entry name" value="Winged helix-like DNA-binding domain superfamily/Winged helix DNA-binding domain"/>
    <property type="match status" value="1"/>
</dbReference>
<dbReference type="InterPro" id="IPR001034">
    <property type="entry name" value="DeoR_HTH"/>
</dbReference>
<keyword evidence="2" id="KW-0804">Transcription</keyword>
<keyword evidence="5" id="KW-1185">Reference proteome</keyword>
<dbReference type="RefSeq" id="WP_307476458.1">
    <property type="nucleotide sequence ID" value="NZ_JAUSUB010000014.1"/>
</dbReference>
<evidence type="ECO:0000313" key="4">
    <source>
        <dbReference type="EMBL" id="MDQ0271372.1"/>
    </source>
</evidence>
<sequence length="256" mass="28863">MSVLAEERKKRIVELVDHQGQVKVNELAKDFNVSTETIRRHLEELEGEKKIKKVYGGAVRIDTMPNELSMFEREILNIDKKRIIGKKAALIIEKGDVIFIDEGSTTLQMASSLKNIEGLTVITNSFPLVVKLMGYEEQKGFMGEIIFLGGNVRSNHFRTSGSLAERMAKEFFVDKAFVAIDGIDPDAGITSYDLDKCMLSKIFISNSKQSYILSDSTKIGVRANYKIETLSEIDFIISDVRKPEVMPIADYKWIQG</sequence>
<dbReference type="InterPro" id="IPR050313">
    <property type="entry name" value="Carb_Metab_HTH_regulators"/>
</dbReference>
<evidence type="ECO:0000256" key="1">
    <source>
        <dbReference type="ARBA" id="ARBA00023015"/>
    </source>
</evidence>
<proteinExistence type="predicted"/>
<dbReference type="PROSITE" id="PS51000">
    <property type="entry name" value="HTH_DEOR_2"/>
    <property type="match status" value="1"/>
</dbReference>
<evidence type="ECO:0000256" key="2">
    <source>
        <dbReference type="ARBA" id="ARBA00023163"/>
    </source>
</evidence>
<dbReference type="EMBL" id="JAUSUB010000014">
    <property type="protein sequence ID" value="MDQ0271372.1"/>
    <property type="molecule type" value="Genomic_DNA"/>
</dbReference>
<dbReference type="PANTHER" id="PTHR30363:SF44">
    <property type="entry name" value="AGA OPERON TRANSCRIPTIONAL REPRESSOR-RELATED"/>
    <property type="match status" value="1"/>
</dbReference>
<comment type="caution">
    <text evidence="4">The sequence shown here is derived from an EMBL/GenBank/DDBJ whole genome shotgun (WGS) entry which is preliminary data.</text>
</comment>
<dbReference type="InterPro" id="IPR014036">
    <property type="entry name" value="DeoR-like_C"/>
</dbReference>
<dbReference type="SMART" id="SM01134">
    <property type="entry name" value="DeoRC"/>
    <property type="match status" value="1"/>
</dbReference>
<evidence type="ECO:0000259" key="3">
    <source>
        <dbReference type="PROSITE" id="PS51000"/>
    </source>
</evidence>
<dbReference type="InterPro" id="IPR036390">
    <property type="entry name" value="WH_DNA-bd_sf"/>
</dbReference>
<dbReference type="Pfam" id="PF08220">
    <property type="entry name" value="HTH_DeoR"/>
    <property type="match status" value="1"/>
</dbReference>
<dbReference type="Gene3D" id="3.40.50.1360">
    <property type="match status" value="1"/>
</dbReference>
<dbReference type="Pfam" id="PF00455">
    <property type="entry name" value="DeoRC"/>
    <property type="match status" value="1"/>
</dbReference>
<accession>A0ABU0AKR6</accession>
<feature type="domain" description="HTH deoR-type" evidence="3">
    <location>
        <begin position="5"/>
        <end position="60"/>
    </location>
</feature>
<name>A0ABU0AKR6_9BACI</name>
<evidence type="ECO:0000313" key="5">
    <source>
        <dbReference type="Proteomes" id="UP001238088"/>
    </source>
</evidence>
<dbReference type="InterPro" id="IPR037171">
    <property type="entry name" value="NagB/RpiA_transferase-like"/>
</dbReference>
<gene>
    <name evidence="4" type="ORF">J2S17_003260</name>
</gene>
<dbReference type="SMART" id="SM00420">
    <property type="entry name" value="HTH_DEOR"/>
    <property type="match status" value="1"/>
</dbReference>
<dbReference type="SUPFAM" id="SSF46785">
    <property type="entry name" value="Winged helix' DNA-binding domain"/>
    <property type="match status" value="1"/>
</dbReference>
<dbReference type="PANTHER" id="PTHR30363">
    <property type="entry name" value="HTH-TYPE TRANSCRIPTIONAL REGULATOR SRLR-RELATED"/>
    <property type="match status" value="1"/>
</dbReference>
<reference evidence="4 5" key="1">
    <citation type="submission" date="2023-07" db="EMBL/GenBank/DDBJ databases">
        <title>Genomic Encyclopedia of Type Strains, Phase IV (KMG-IV): sequencing the most valuable type-strain genomes for metagenomic binning, comparative biology and taxonomic classification.</title>
        <authorList>
            <person name="Goeker M."/>
        </authorList>
    </citation>
    <scope>NUCLEOTIDE SEQUENCE [LARGE SCALE GENOMIC DNA]</scope>
    <source>
        <strain evidence="4 5">DSM 23494</strain>
    </source>
</reference>
<protein>
    <submittedName>
        <fullName evidence="4">DeoR/GlpR family transcriptional regulator of sugar metabolism</fullName>
    </submittedName>
</protein>